<evidence type="ECO:0000313" key="1">
    <source>
        <dbReference type="EMBL" id="MEZ7197773.1"/>
    </source>
</evidence>
<accession>A0ABV4K7G9</accession>
<proteinExistence type="predicted"/>
<dbReference type="EMBL" id="JBGLYH010000041">
    <property type="protein sequence ID" value="MEZ7197773.1"/>
    <property type="molecule type" value="Genomic_DNA"/>
</dbReference>
<evidence type="ECO:0000313" key="2">
    <source>
        <dbReference type="Proteomes" id="UP001568698"/>
    </source>
</evidence>
<comment type="caution">
    <text evidence="1">The sequence shown here is derived from an EMBL/GenBank/DDBJ whole genome shotgun (WGS) entry which is preliminary data.</text>
</comment>
<protein>
    <recommendedName>
        <fullName evidence="3">Periplasmic heavy metal sensor</fullName>
    </recommendedName>
</protein>
<keyword evidence="2" id="KW-1185">Reference proteome</keyword>
<dbReference type="Proteomes" id="UP001568698">
    <property type="component" value="Unassembled WGS sequence"/>
</dbReference>
<name>A0ABV4K7G9_9BACT</name>
<reference evidence="1 2" key="1">
    <citation type="submission" date="2024-08" db="EMBL/GenBank/DDBJ databases">
        <title>Sulfate-reducing bacteria isolated from formation water of the oil field in Kazakhstan and description of Pseudodesulfovibrio sp.</title>
        <authorList>
            <person name="Bidzhieva S.K."/>
            <person name="Tourova T.P."/>
            <person name="Grouzdev D.S."/>
            <person name="Beletsky A.V."/>
            <person name="Sokolova D.S."/>
            <person name="Samigullina S.R."/>
            <person name="Poltaraus A.B."/>
            <person name="Avtukh A.N."/>
            <person name="Tereshina V.M."/>
            <person name="Zhaparov N.S."/>
            <person name="Mardanov A.V."/>
            <person name="Nazina T.N."/>
        </authorList>
    </citation>
    <scope>NUCLEOTIDE SEQUENCE [LARGE SCALE GENOMIC DNA]</scope>
    <source>
        <strain evidence="1 2">9FUS</strain>
    </source>
</reference>
<organism evidence="1 2">
    <name type="scientific">Pseudodesulfovibrio karagichevae</name>
    <dbReference type="NCBI Taxonomy" id="3239305"/>
    <lineage>
        <taxon>Bacteria</taxon>
        <taxon>Pseudomonadati</taxon>
        <taxon>Thermodesulfobacteriota</taxon>
        <taxon>Desulfovibrionia</taxon>
        <taxon>Desulfovibrionales</taxon>
        <taxon>Desulfovibrionaceae</taxon>
    </lineage>
</organism>
<gene>
    <name evidence="1" type="ORF">AB6M95_13500</name>
</gene>
<evidence type="ECO:0008006" key="3">
    <source>
        <dbReference type="Google" id="ProtNLM"/>
    </source>
</evidence>
<dbReference type="RefSeq" id="WP_371387286.1">
    <property type="nucleotide sequence ID" value="NZ_JBGLYH010000041.1"/>
</dbReference>
<sequence>MRNWKIWTAFLAVFLAGALSGVAGTGLFLRLHFAPPEDREAFLAQMTDRLSTTLSRKLDLTDEAAKAVRAEVVATLDRLEEIHAELRPRAQAIINDGIKRVKSHLTETQQAELDELIKRNREKPYSIFRLPPPPPPFP</sequence>